<accession>A0ABQ2JVE4</accession>
<name>A0ABQ2JVE4_9ACTN</name>
<reference evidence="2" key="1">
    <citation type="journal article" date="2019" name="Int. J. Syst. Evol. Microbiol.">
        <title>The Global Catalogue of Microorganisms (GCM) 10K type strain sequencing project: providing services to taxonomists for standard genome sequencing and annotation.</title>
        <authorList>
            <consortium name="The Broad Institute Genomics Platform"/>
            <consortium name="The Broad Institute Genome Sequencing Center for Infectious Disease"/>
            <person name="Wu L."/>
            <person name="Ma J."/>
        </authorList>
    </citation>
    <scope>NUCLEOTIDE SEQUENCE [LARGE SCALE GENOMIC DNA]</scope>
    <source>
        <strain evidence="2">CGMCC 4.7323</strain>
    </source>
</reference>
<evidence type="ECO:0000313" key="1">
    <source>
        <dbReference type="EMBL" id="GGN55775.1"/>
    </source>
</evidence>
<protein>
    <submittedName>
        <fullName evidence="1">Uncharacterized protein</fullName>
    </submittedName>
</protein>
<dbReference type="EMBL" id="BMND01000025">
    <property type="protein sequence ID" value="GGN55775.1"/>
    <property type="molecule type" value="Genomic_DNA"/>
</dbReference>
<evidence type="ECO:0000313" key="2">
    <source>
        <dbReference type="Proteomes" id="UP000600080"/>
    </source>
</evidence>
<organism evidence="1 2">
    <name type="scientific">Streptomyces kronopolitis</name>
    <dbReference type="NCBI Taxonomy" id="1612435"/>
    <lineage>
        <taxon>Bacteria</taxon>
        <taxon>Bacillati</taxon>
        <taxon>Actinomycetota</taxon>
        <taxon>Actinomycetes</taxon>
        <taxon>Kitasatosporales</taxon>
        <taxon>Streptomycetaceae</taxon>
        <taxon>Streptomyces</taxon>
    </lineage>
</organism>
<dbReference type="RefSeq" id="WP_189101577.1">
    <property type="nucleotide sequence ID" value="NZ_BMND01000025.1"/>
</dbReference>
<gene>
    <name evidence="1" type="ORF">GCM10012285_49840</name>
</gene>
<comment type="caution">
    <text evidence="1">The sequence shown here is derived from an EMBL/GenBank/DDBJ whole genome shotgun (WGS) entry which is preliminary data.</text>
</comment>
<dbReference type="Proteomes" id="UP000600080">
    <property type="component" value="Unassembled WGS sequence"/>
</dbReference>
<keyword evidence="2" id="KW-1185">Reference proteome</keyword>
<proteinExistence type="predicted"/>
<sequence>MTAAGIALACWLVFGASQEWEGEVRLLRMALGLVATAAISGGARLIFWEPRADAAEPGGAETGGRAGQR</sequence>
<dbReference type="GeneID" id="301550671"/>